<evidence type="ECO:0000313" key="3">
    <source>
        <dbReference type="Proteomes" id="UP000015101"/>
    </source>
</evidence>
<dbReference type="EMBL" id="AMQM01004432">
    <property type="status" value="NOT_ANNOTATED_CDS"/>
    <property type="molecule type" value="Genomic_DNA"/>
</dbReference>
<dbReference type="AlphaFoldDB" id="T1F6A5"/>
<reference evidence="3" key="1">
    <citation type="submission" date="2012-12" db="EMBL/GenBank/DDBJ databases">
        <authorList>
            <person name="Hellsten U."/>
            <person name="Grimwood J."/>
            <person name="Chapman J.A."/>
            <person name="Shapiro H."/>
            <person name="Aerts A."/>
            <person name="Otillar R.P."/>
            <person name="Terry A.Y."/>
            <person name="Boore J.L."/>
            <person name="Simakov O."/>
            <person name="Marletaz F."/>
            <person name="Cho S.-J."/>
            <person name="Edsinger-Gonzales E."/>
            <person name="Havlak P."/>
            <person name="Kuo D.-H."/>
            <person name="Larsson T."/>
            <person name="Lv J."/>
            <person name="Arendt D."/>
            <person name="Savage R."/>
            <person name="Osoegawa K."/>
            <person name="de Jong P."/>
            <person name="Lindberg D.R."/>
            <person name="Seaver E.C."/>
            <person name="Weisblat D.A."/>
            <person name="Putnam N.H."/>
            <person name="Grigoriev I.V."/>
            <person name="Rokhsar D.S."/>
        </authorList>
    </citation>
    <scope>NUCLEOTIDE SEQUENCE</scope>
</reference>
<dbReference type="RefSeq" id="XP_009017929.1">
    <property type="nucleotide sequence ID" value="XM_009019681.1"/>
</dbReference>
<name>T1F6A5_HELRO</name>
<evidence type="ECO:0000313" key="1">
    <source>
        <dbReference type="EMBL" id="ESO03993.1"/>
    </source>
</evidence>
<evidence type="ECO:0000313" key="2">
    <source>
        <dbReference type="EnsemblMetazoa" id="HelroP173040"/>
    </source>
</evidence>
<sequence length="120" mass="13673">MDIHEDSLYLLNKEKLPTIEEELSYKSLISRKEALQKIYSLLAGVKERVGPVDHCPTEFYNLHQAGSGLLLPSSPALFQQRFQSPMRSSHRRTLLLLSNCNPIRSSQPILKLYGSVIKYS</sequence>
<dbReference type="KEGG" id="hro:HELRODRAFT_173040"/>
<keyword evidence="3" id="KW-1185">Reference proteome</keyword>
<protein>
    <submittedName>
        <fullName evidence="1 2">Uncharacterized protein</fullName>
    </submittedName>
</protein>
<organism evidence="2 3">
    <name type="scientific">Helobdella robusta</name>
    <name type="common">Californian leech</name>
    <dbReference type="NCBI Taxonomy" id="6412"/>
    <lineage>
        <taxon>Eukaryota</taxon>
        <taxon>Metazoa</taxon>
        <taxon>Spiralia</taxon>
        <taxon>Lophotrochozoa</taxon>
        <taxon>Annelida</taxon>
        <taxon>Clitellata</taxon>
        <taxon>Hirudinea</taxon>
        <taxon>Rhynchobdellida</taxon>
        <taxon>Glossiphoniidae</taxon>
        <taxon>Helobdella</taxon>
    </lineage>
</organism>
<reference evidence="2" key="3">
    <citation type="submission" date="2015-06" db="UniProtKB">
        <authorList>
            <consortium name="EnsemblMetazoa"/>
        </authorList>
    </citation>
    <scope>IDENTIFICATION</scope>
</reference>
<dbReference type="EnsemblMetazoa" id="HelroT173040">
    <property type="protein sequence ID" value="HelroP173040"/>
    <property type="gene ID" value="HelroG173040"/>
</dbReference>
<dbReference type="InParanoid" id="T1F6A5"/>
<dbReference type="HOGENOM" id="CLU_2052133_0_0_1"/>
<accession>T1F6A5</accession>
<dbReference type="Proteomes" id="UP000015101">
    <property type="component" value="Unassembled WGS sequence"/>
</dbReference>
<proteinExistence type="predicted"/>
<dbReference type="CTD" id="20204354"/>
<gene>
    <name evidence="2" type="primary">20204354</name>
    <name evidence="1" type="ORF">HELRODRAFT_173040</name>
</gene>
<reference evidence="1 3" key="2">
    <citation type="journal article" date="2013" name="Nature">
        <title>Insights into bilaterian evolution from three spiralian genomes.</title>
        <authorList>
            <person name="Simakov O."/>
            <person name="Marletaz F."/>
            <person name="Cho S.J."/>
            <person name="Edsinger-Gonzales E."/>
            <person name="Havlak P."/>
            <person name="Hellsten U."/>
            <person name="Kuo D.H."/>
            <person name="Larsson T."/>
            <person name="Lv J."/>
            <person name="Arendt D."/>
            <person name="Savage R."/>
            <person name="Osoegawa K."/>
            <person name="de Jong P."/>
            <person name="Grimwood J."/>
            <person name="Chapman J.A."/>
            <person name="Shapiro H."/>
            <person name="Aerts A."/>
            <person name="Otillar R.P."/>
            <person name="Terry A.Y."/>
            <person name="Boore J.L."/>
            <person name="Grigoriev I.V."/>
            <person name="Lindberg D.R."/>
            <person name="Seaver E.C."/>
            <person name="Weisblat D.A."/>
            <person name="Putnam N.H."/>
            <person name="Rokhsar D.S."/>
        </authorList>
    </citation>
    <scope>NUCLEOTIDE SEQUENCE</scope>
</reference>
<dbReference type="GeneID" id="20204354"/>
<dbReference type="EMBL" id="KB096551">
    <property type="protein sequence ID" value="ESO03993.1"/>
    <property type="molecule type" value="Genomic_DNA"/>
</dbReference>